<dbReference type="SUPFAM" id="SSF52540">
    <property type="entry name" value="P-loop containing nucleoside triphosphate hydrolases"/>
    <property type="match status" value="1"/>
</dbReference>
<evidence type="ECO:0000313" key="3">
    <source>
        <dbReference type="Proteomes" id="UP000713964"/>
    </source>
</evidence>
<dbReference type="Gene3D" id="3.40.50.300">
    <property type="entry name" value="P-loop containing nucleotide triphosphate hydrolases"/>
    <property type="match status" value="1"/>
</dbReference>
<dbReference type="Proteomes" id="UP000713964">
    <property type="component" value="Unassembled WGS sequence"/>
</dbReference>
<dbReference type="AlphaFoldDB" id="A0A930KZ99"/>
<evidence type="ECO:0000313" key="2">
    <source>
        <dbReference type="EMBL" id="MBF1659735.1"/>
    </source>
</evidence>
<feature type="domain" description="AAA" evidence="1">
    <location>
        <begin position="4"/>
        <end position="185"/>
    </location>
</feature>
<sequence length="283" mass="30710">MATVLTLGSLKGGVGKTVASTNVAACLAMRGYKTLFIDLDPQATATAHFGIDPVPDEGKRIPTVGEILYTPENYAQVELREAIVKHDRIENLWVIPSYYAPLDAAEGNLDGFARVTAVQMKIINLLPQILPDLDFVIIDTRPTLGVLTDNALVAADYAIPICAPYESAFSGAVSLVERVEDLHEYAAGMIRVKVAPWILADWPGGKTPGEEAQDLLDYLDSAEIDHFASKLISSKESSKVPLNSEVPAVAGKPNIPFSQGVFALVDEMLNRWVGNNFELKKME</sequence>
<organism evidence="2 3">
    <name type="scientific">Rothia mucilaginosa</name>
    <dbReference type="NCBI Taxonomy" id="43675"/>
    <lineage>
        <taxon>Bacteria</taxon>
        <taxon>Bacillati</taxon>
        <taxon>Actinomycetota</taxon>
        <taxon>Actinomycetes</taxon>
        <taxon>Micrococcales</taxon>
        <taxon>Micrococcaceae</taxon>
        <taxon>Rothia</taxon>
    </lineage>
</organism>
<evidence type="ECO:0000259" key="1">
    <source>
        <dbReference type="Pfam" id="PF13614"/>
    </source>
</evidence>
<dbReference type="PANTHER" id="PTHR13696:SF52">
    <property type="entry name" value="PARA FAMILY PROTEIN CT_582"/>
    <property type="match status" value="1"/>
</dbReference>
<name>A0A930KZ99_9MICC</name>
<comment type="caution">
    <text evidence="2">The sequence shown here is derived from an EMBL/GenBank/DDBJ whole genome shotgun (WGS) entry which is preliminary data.</text>
</comment>
<gene>
    <name evidence="2" type="ORF">HXO58_07865</name>
</gene>
<dbReference type="InterPro" id="IPR027417">
    <property type="entry name" value="P-loop_NTPase"/>
</dbReference>
<dbReference type="EMBL" id="JABZXL010000024">
    <property type="protein sequence ID" value="MBF1659735.1"/>
    <property type="molecule type" value="Genomic_DNA"/>
</dbReference>
<dbReference type="InterPro" id="IPR050678">
    <property type="entry name" value="DNA_Partitioning_ATPase"/>
</dbReference>
<dbReference type="Pfam" id="PF13614">
    <property type="entry name" value="AAA_31"/>
    <property type="match status" value="1"/>
</dbReference>
<dbReference type="CDD" id="cd02042">
    <property type="entry name" value="ParAB_family"/>
    <property type="match status" value="1"/>
</dbReference>
<accession>A0A930KZ99</accession>
<dbReference type="PANTHER" id="PTHR13696">
    <property type="entry name" value="P-LOOP CONTAINING NUCLEOSIDE TRIPHOSPHATE HYDROLASE"/>
    <property type="match status" value="1"/>
</dbReference>
<protein>
    <submittedName>
        <fullName evidence="2">AAA family ATPase</fullName>
    </submittedName>
</protein>
<dbReference type="InterPro" id="IPR025669">
    <property type="entry name" value="AAA_dom"/>
</dbReference>
<proteinExistence type="predicted"/>
<reference evidence="2" key="1">
    <citation type="submission" date="2020-04" db="EMBL/GenBank/DDBJ databases">
        <title>Deep metagenomics examines the oral microbiome during advanced dental caries in children, revealing novel taxa and co-occurrences with host molecules.</title>
        <authorList>
            <person name="Baker J.L."/>
            <person name="Morton J.T."/>
            <person name="Dinis M."/>
            <person name="Alvarez R."/>
            <person name="Tran N.C."/>
            <person name="Knight R."/>
            <person name="Edlund A."/>
        </authorList>
    </citation>
    <scope>NUCLEOTIDE SEQUENCE</scope>
    <source>
        <strain evidence="2">JCVI_29_bin.11</strain>
    </source>
</reference>